<reference evidence="2" key="2">
    <citation type="submission" date="2025-09" db="UniProtKB">
        <authorList>
            <consortium name="Ensembl"/>
        </authorList>
    </citation>
    <scope>IDENTIFICATION</scope>
</reference>
<dbReference type="AlphaFoldDB" id="A0A7N8X3R0"/>
<dbReference type="InParanoid" id="A0A7N8X3R0"/>
<feature type="region of interest" description="Disordered" evidence="1">
    <location>
        <begin position="269"/>
        <end position="299"/>
    </location>
</feature>
<evidence type="ECO:0000313" key="3">
    <source>
        <dbReference type="Proteomes" id="UP000261640"/>
    </source>
</evidence>
<dbReference type="GeneTree" id="ENSGT00950000183173"/>
<evidence type="ECO:0000313" key="2">
    <source>
        <dbReference type="Ensembl" id="ENSMAMP00000044769.1"/>
    </source>
</evidence>
<dbReference type="PANTHER" id="PTHR15503:SF36">
    <property type="entry name" value="RETROTRANSPOSON GAG-LIKE PROTEIN 5"/>
    <property type="match status" value="1"/>
</dbReference>
<name>A0A7N8X3R0_9TELE</name>
<evidence type="ECO:0008006" key="4">
    <source>
        <dbReference type="Google" id="ProtNLM"/>
    </source>
</evidence>
<dbReference type="Ensembl" id="ENSMAMT00000057343.1">
    <property type="protein sequence ID" value="ENSMAMP00000044769.1"/>
    <property type="gene ID" value="ENSMAMG00000025883.1"/>
</dbReference>
<dbReference type="InterPro" id="IPR032567">
    <property type="entry name" value="RTL1-rel"/>
</dbReference>
<dbReference type="PANTHER" id="PTHR15503">
    <property type="entry name" value="LDOC1 RELATED"/>
    <property type="match status" value="1"/>
</dbReference>
<organism evidence="2 3">
    <name type="scientific">Mastacembelus armatus</name>
    <name type="common">zig-zag eel</name>
    <dbReference type="NCBI Taxonomy" id="205130"/>
    <lineage>
        <taxon>Eukaryota</taxon>
        <taxon>Metazoa</taxon>
        <taxon>Chordata</taxon>
        <taxon>Craniata</taxon>
        <taxon>Vertebrata</taxon>
        <taxon>Euteleostomi</taxon>
        <taxon>Actinopterygii</taxon>
        <taxon>Neopterygii</taxon>
        <taxon>Teleostei</taxon>
        <taxon>Neoteleostei</taxon>
        <taxon>Acanthomorphata</taxon>
        <taxon>Anabantaria</taxon>
        <taxon>Synbranchiformes</taxon>
        <taxon>Mastacembelidae</taxon>
        <taxon>Mastacembelus</taxon>
    </lineage>
</organism>
<protein>
    <recommendedName>
        <fullName evidence="4">Retrotransposon gag domain-containing protein</fullName>
    </recommendedName>
</protein>
<dbReference type="Proteomes" id="UP000261640">
    <property type="component" value="Unplaced"/>
</dbReference>
<keyword evidence="3" id="KW-1185">Reference proteome</keyword>
<evidence type="ECO:0000256" key="1">
    <source>
        <dbReference type="SAM" id="MobiDB-lite"/>
    </source>
</evidence>
<sequence length="342" mass="37901">SVGALFPPPPFLPQCSLPAQRWIPRPGGSVTCLLAPSTGHNSHAPATSASWCSGIESAVQHHEDKLTKVSQCIDQLSVQLTQLIQTVSTTNPALVPLPAPSPPSVKMGSAEPRLEPPARYHGEEGFSRTFLSQCELNFSLQPSCFPSEESRVAYVLTRLGGDAAIWGTAAWRRRNNCPRFSTLSSSRLAKLRQGDRPLSDYIIRFQALAEDCTWGSSALYDHFYLGLSSRLKDDLAHQPKPRDLDTLMEVATRLDQRFWERQAELSGTQVRTALQMPKPSSAERETSASESEPMQLGRRRITAAEKERRRTHGLCFYCGSSDHQLATCPLKERAQQEKRASC</sequence>
<proteinExistence type="predicted"/>
<reference evidence="2" key="1">
    <citation type="submission" date="2025-08" db="UniProtKB">
        <authorList>
            <consortium name="Ensembl"/>
        </authorList>
    </citation>
    <scope>IDENTIFICATION</scope>
</reference>
<accession>A0A7N8X3R0</accession>